<feature type="transmembrane region" description="Helical" evidence="10">
    <location>
        <begin position="65"/>
        <end position="88"/>
    </location>
</feature>
<comment type="caution">
    <text evidence="11">The sequence shown here is derived from an EMBL/GenBank/DDBJ whole genome shotgun (WGS) entry which is preliminary data.</text>
</comment>
<keyword evidence="10" id="KW-0915">Sodium</keyword>
<keyword evidence="10" id="KW-0479">Metal-binding</keyword>
<dbReference type="OrthoDB" id="9815830at2"/>
<dbReference type="EMBL" id="VTET01000016">
    <property type="protein sequence ID" value="TYS65854.1"/>
    <property type="molecule type" value="Genomic_DNA"/>
</dbReference>
<dbReference type="InterPro" id="IPR003691">
    <property type="entry name" value="FluC"/>
</dbReference>
<dbReference type="GO" id="GO:0062054">
    <property type="term" value="F:fluoride channel activity"/>
    <property type="evidence" value="ECO:0007669"/>
    <property type="project" value="UniProtKB-UniRule"/>
</dbReference>
<organism evidence="11 12">
    <name type="scientific">Sutcliffiella horikoshii</name>
    <dbReference type="NCBI Taxonomy" id="79883"/>
    <lineage>
        <taxon>Bacteria</taxon>
        <taxon>Bacillati</taxon>
        <taxon>Bacillota</taxon>
        <taxon>Bacilli</taxon>
        <taxon>Bacillales</taxon>
        <taxon>Bacillaceae</taxon>
        <taxon>Sutcliffiella</taxon>
    </lineage>
</organism>
<feature type="transmembrane region" description="Helical" evidence="10">
    <location>
        <begin position="94"/>
        <end position="118"/>
    </location>
</feature>
<evidence type="ECO:0000313" key="11">
    <source>
        <dbReference type="EMBL" id="TYS65854.1"/>
    </source>
</evidence>
<protein>
    <recommendedName>
        <fullName evidence="10">Fluoride-specific ion channel FluC</fullName>
    </recommendedName>
</protein>
<evidence type="ECO:0000256" key="2">
    <source>
        <dbReference type="ARBA" id="ARBA00022475"/>
    </source>
</evidence>
<evidence type="ECO:0000256" key="9">
    <source>
        <dbReference type="ARBA" id="ARBA00049940"/>
    </source>
</evidence>
<dbReference type="GO" id="GO:0046872">
    <property type="term" value="F:metal ion binding"/>
    <property type="evidence" value="ECO:0007669"/>
    <property type="project" value="UniProtKB-KW"/>
</dbReference>
<dbReference type="PANTHER" id="PTHR28259">
    <property type="entry name" value="FLUORIDE EXPORT PROTEIN 1-RELATED"/>
    <property type="match status" value="1"/>
</dbReference>
<reference evidence="11 12" key="1">
    <citation type="submission" date="2019-08" db="EMBL/GenBank/DDBJ databases">
        <title>Bacillus genomes from the desert of Cuatro Cienegas, Coahuila.</title>
        <authorList>
            <person name="Olmedo-Alvarez G."/>
        </authorList>
    </citation>
    <scope>NUCLEOTIDE SEQUENCE [LARGE SCALE GENOMIC DNA]</scope>
    <source>
        <strain evidence="11 12">CH98b_3T</strain>
    </source>
</reference>
<dbReference type="Pfam" id="PF02537">
    <property type="entry name" value="CRCB"/>
    <property type="match status" value="1"/>
</dbReference>
<accession>A0A5D4SUY2</accession>
<evidence type="ECO:0000256" key="5">
    <source>
        <dbReference type="ARBA" id="ARBA00023136"/>
    </source>
</evidence>
<keyword evidence="5 10" id="KW-0472">Membrane</keyword>
<name>A0A5D4SUY2_9BACI</name>
<keyword evidence="6 10" id="KW-0407">Ion channel</keyword>
<keyword evidence="10" id="KW-0813">Transport</keyword>
<feature type="binding site" evidence="10">
    <location>
        <position position="76"/>
    </location>
    <ligand>
        <name>Na(+)</name>
        <dbReference type="ChEBI" id="CHEBI:29101"/>
        <note>structural</note>
    </ligand>
</feature>
<comment type="similarity">
    <text evidence="7 10">Belongs to the fluoride channel Fluc/FEX (TC 1.A.43) family.</text>
</comment>
<evidence type="ECO:0000256" key="6">
    <source>
        <dbReference type="ARBA" id="ARBA00023303"/>
    </source>
</evidence>
<keyword evidence="2 10" id="KW-1003">Cell membrane</keyword>
<evidence type="ECO:0000256" key="8">
    <source>
        <dbReference type="ARBA" id="ARBA00035585"/>
    </source>
</evidence>
<keyword evidence="10" id="KW-0406">Ion transport</keyword>
<comment type="subcellular location">
    <subcellularLocation>
        <location evidence="1 10">Cell membrane</location>
        <topology evidence="1 10">Multi-pass membrane protein</topology>
    </subcellularLocation>
</comment>
<dbReference type="AlphaFoldDB" id="A0A5D4SUY2"/>
<gene>
    <name evidence="10" type="primary">fluC</name>
    <name evidence="10" type="synonym">crcB</name>
    <name evidence="11" type="ORF">FZC75_20710</name>
</gene>
<comment type="function">
    <text evidence="9 10">Fluoride-specific ion channel. Important for reducing fluoride concentration in the cell, thus reducing its toxicity.</text>
</comment>
<evidence type="ECO:0000256" key="1">
    <source>
        <dbReference type="ARBA" id="ARBA00004651"/>
    </source>
</evidence>
<dbReference type="HAMAP" id="MF_00454">
    <property type="entry name" value="FluC"/>
    <property type="match status" value="1"/>
</dbReference>
<dbReference type="GO" id="GO:0140114">
    <property type="term" value="P:cellular detoxification of fluoride"/>
    <property type="evidence" value="ECO:0007669"/>
    <property type="project" value="UniProtKB-UniRule"/>
</dbReference>
<feature type="transmembrane region" description="Helical" evidence="10">
    <location>
        <begin position="32"/>
        <end position="53"/>
    </location>
</feature>
<evidence type="ECO:0000256" key="7">
    <source>
        <dbReference type="ARBA" id="ARBA00035120"/>
    </source>
</evidence>
<dbReference type="Proteomes" id="UP000324517">
    <property type="component" value="Unassembled WGS sequence"/>
</dbReference>
<dbReference type="PANTHER" id="PTHR28259:SF1">
    <property type="entry name" value="FLUORIDE EXPORT PROTEIN 1-RELATED"/>
    <property type="match status" value="1"/>
</dbReference>
<feature type="binding site" evidence="10">
    <location>
        <position position="73"/>
    </location>
    <ligand>
        <name>Na(+)</name>
        <dbReference type="ChEBI" id="CHEBI:29101"/>
        <note>structural</note>
    </ligand>
</feature>
<keyword evidence="4 10" id="KW-1133">Transmembrane helix</keyword>
<evidence type="ECO:0000256" key="3">
    <source>
        <dbReference type="ARBA" id="ARBA00022692"/>
    </source>
</evidence>
<evidence type="ECO:0000256" key="10">
    <source>
        <dbReference type="HAMAP-Rule" id="MF_00454"/>
    </source>
</evidence>
<proteinExistence type="inferred from homology"/>
<keyword evidence="3 10" id="KW-0812">Transmembrane</keyword>
<evidence type="ECO:0000256" key="4">
    <source>
        <dbReference type="ARBA" id="ARBA00022989"/>
    </source>
</evidence>
<sequence length="133" mass="14097">MVVKNILAVFIGGAVGTLLRYAITVSTVEIAFPLGTLFVNLVGSFVLGTFTGWMMRREGKEYIKVGFGTGLCGGFTTMSTLAADAFMLEAQSTIFITTIYLFSSIVGGLLFAFLGLLLGHSLSKKHLASGLNS</sequence>
<dbReference type="GO" id="GO:0005886">
    <property type="term" value="C:plasma membrane"/>
    <property type="evidence" value="ECO:0007669"/>
    <property type="project" value="UniProtKB-SubCell"/>
</dbReference>
<evidence type="ECO:0000313" key="12">
    <source>
        <dbReference type="Proteomes" id="UP000324517"/>
    </source>
</evidence>
<comment type="activity regulation">
    <text evidence="10">Na(+) is not transported, but it plays an essential structural role and its presence is essential for fluoride channel function.</text>
</comment>
<comment type="catalytic activity">
    <reaction evidence="8">
        <text>fluoride(in) = fluoride(out)</text>
        <dbReference type="Rhea" id="RHEA:76159"/>
        <dbReference type="ChEBI" id="CHEBI:17051"/>
    </reaction>
    <physiologicalReaction direction="left-to-right" evidence="8">
        <dbReference type="Rhea" id="RHEA:76160"/>
    </physiologicalReaction>
</comment>